<protein>
    <recommendedName>
        <fullName evidence="12">Phosphatidylserine decarboxylase proenzyme 1, mitochondrial</fullName>
        <ecNumber evidence="12">4.1.1.65</ecNumber>
    </recommendedName>
    <component>
        <recommendedName>
            <fullName evidence="12">Phosphatidylserine decarboxylase 1 beta chain</fullName>
        </recommendedName>
    </component>
    <component>
        <recommendedName>
            <fullName evidence="12">Phosphatidylserine decarboxylase 1 alpha chain</fullName>
        </recommendedName>
    </component>
</protein>
<evidence type="ECO:0000256" key="6">
    <source>
        <dbReference type="ARBA" id="ARBA00023098"/>
    </source>
</evidence>
<comment type="subcellular location">
    <molecule>Phosphatidylserine decarboxylase 1 alpha chain</molecule>
    <subcellularLocation>
        <location evidence="12">Mitochondrion inner membrane</location>
        <topology evidence="12">Peripheral membrane protein</topology>
        <orientation evidence="12">Intermembrane side</orientation>
    </subcellularLocation>
    <text evidence="12">Anchored to the mitochondrial inner membrane through its interaction with the integral membrane beta chain.</text>
</comment>
<evidence type="ECO:0000256" key="12">
    <source>
        <dbReference type="HAMAP-Rule" id="MF_03208"/>
    </source>
</evidence>
<evidence type="ECO:0000256" key="3">
    <source>
        <dbReference type="ARBA" id="ARBA00022692"/>
    </source>
</evidence>
<evidence type="ECO:0000256" key="10">
    <source>
        <dbReference type="ARBA" id="ARBA00023264"/>
    </source>
</evidence>
<dbReference type="InterPro" id="IPR033661">
    <property type="entry name" value="PSD_type1_euk"/>
</dbReference>
<dbReference type="GO" id="GO:0016540">
    <property type="term" value="P:protein autoprocessing"/>
    <property type="evidence" value="ECO:0007669"/>
    <property type="project" value="UniProtKB-UniRule"/>
</dbReference>
<reference evidence="13" key="1">
    <citation type="journal article" date="2021" name="Open Biol.">
        <title>Shared evolutionary footprints suggest mitochondrial oxidative damage underlies multiple complex I losses in fungi.</title>
        <authorList>
            <person name="Schikora-Tamarit M.A."/>
            <person name="Marcet-Houben M."/>
            <person name="Nosek J."/>
            <person name="Gabaldon T."/>
        </authorList>
    </citation>
    <scope>NUCLEOTIDE SEQUENCE</scope>
    <source>
        <strain evidence="13">CBS6341</strain>
    </source>
</reference>
<keyword evidence="12" id="KW-0999">Mitochondrion inner membrane</keyword>
<dbReference type="GO" id="GO:0005743">
    <property type="term" value="C:mitochondrial inner membrane"/>
    <property type="evidence" value="ECO:0007669"/>
    <property type="project" value="UniProtKB-SubCell"/>
</dbReference>
<evidence type="ECO:0000313" key="13">
    <source>
        <dbReference type="EMBL" id="KAH3678193.1"/>
    </source>
</evidence>
<keyword evidence="3 12" id="KW-0812">Transmembrane</keyword>
<keyword evidence="10 12" id="KW-1208">Phospholipid metabolism</keyword>
<dbReference type="NCBIfam" id="TIGR00163">
    <property type="entry name" value="PS_decarb"/>
    <property type="match status" value="1"/>
</dbReference>
<comment type="function">
    <text evidence="12">Catalyzes the formation of phosphatidylethanolamine (PtdEtn) from phosphatidylserine (PtdSer). Plays a central role in phospholipid metabolism and in the interorganelle trafficking of phosphatidylserine.</text>
</comment>
<evidence type="ECO:0000256" key="4">
    <source>
        <dbReference type="ARBA" id="ARBA00022793"/>
    </source>
</evidence>
<feature type="active site" description="Schiff-base intermediate with substrate; via pyruvic acid; for decarboxylase activity" evidence="12">
    <location>
        <position position="550"/>
    </location>
</feature>
<dbReference type="EC" id="4.1.1.65" evidence="12"/>
<feature type="chain" id="PRO_5040553827" description="Phosphatidylserine decarboxylase 1 alpha chain" evidence="12">
    <location>
        <begin position="550"/>
        <end position="584"/>
    </location>
</feature>
<keyword evidence="12" id="KW-0496">Mitochondrion</keyword>
<comment type="catalytic activity">
    <reaction evidence="12">
        <text>a 1,2-diacyl-sn-glycero-3-phospho-L-serine + H(+) = a 1,2-diacyl-sn-glycero-3-phosphoethanolamine + CO2</text>
        <dbReference type="Rhea" id="RHEA:20828"/>
        <dbReference type="ChEBI" id="CHEBI:15378"/>
        <dbReference type="ChEBI" id="CHEBI:16526"/>
        <dbReference type="ChEBI" id="CHEBI:57262"/>
        <dbReference type="ChEBI" id="CHEBI:64612"/>
        <dbReference type="EC" id="4.1.1.65"/>
    </reaction>
</comment>
<evidence type="ECO:0000313" key="14">
    <source>
        <dbReference type="Proteomes" id="UP000769528"/>
    </source>
</evidence>
<feature type="active site" description="Charge relay system; for autoendoproteolytic cleavage activity" evidence="12">
    <location>
        <position position="414"/>
    </location>
</feature>
<dbReference type="PANTHER" id="PTHR10067">
    <property type="entry name" value="PHOSPHATIDYLSERINE DECARBOXYLASE"/>
    <property type="match status" value="1"/>
</dbReference>
<feature type="chain" id="PRO_5040553828" description="Phosphatidylserine decarboxylase 1 beta chain" evidence="12">
    <location>
        <begin position="1"/>
        <end position="549"/>
    </location>
</feature>
<feature type="topological domain" description="Mitochondrial intermembrane" evidence="12">
    <location>
        <begin position="157"/>
        <end position="584"/>
    </location>
</feature>
<dbReference type="PANTHER" id="PTHR10067:SF6">
    <property type="entry name" value="PHOSPHATIDYLSERINE DECARBOXYLASE PROENZYME, MITOCHONDRIAL"/>
    <property type="match status" value="1"/>
</dbReference>
<accession>A0A9P8PTM0</accession>
<feature type="active site" description="Charge relay system; for autoendoproteolytic cleavage activity" evidence="12">
    <location>
        <position position="273"/>
    </location>
</feature>
<comment type="subcellular location">
    <molecule>Phosphatidylserine decarboxylase 1 beta chain</molecule>
    <subcellularLocation>
        <location evidence="12">Mitochondrion inner membrane</location>
        <topology evidence="12">Single-pass membrane protein</topology>
        <orientation evidence="12">Intermembrane side</orientation>
    </subcellularLocation>
</comment>
<gene>
    <name evidence="12" type="primary">PSD1</name>
    <name evidence="13" type="ORF">WICMUC_001622</name>
</gene>
<keyword evidence="8 12" id="KW-0594">Phospholipid biosynthesis</keyword>
<evidence type="ECO:0000256" key="1">
    <source>
        <dbReference type="ARBA" id="ARBA00005189"/>
    </source>
</evidence>
<name>A0A9P8PTM0_9ASCO</name>
<dbReference type="GO" id="GO:0006646">
    <property type="term" value="P:phosphatidylethanolamine biosynthetic process"/>
    <property type="evidence" value="ECO:0007669"/>
    <property type="project" value="UniProtKB-UniRule"/>
</dbReference>
<keyword evidence="4 12" id="KW-0210">Decarboxylase</keyword>
<feature type="topological domain" description="Mitochondrial matrix" evidence="12">
    <location>
        <begin position="1"/>
        <end position="137"/>
    </location>
</feature>
<comment type="similarity">
    <text evidence="12">Belongs to the phosphatidylserine decarboxylase family. PSD-B subfamily. Eukaryotic type I sub-subfamily.</text>
</comment>
<dbReference type="EMBL" id="JAEUBF010000485">
    <property type="protein sequence ID" value="KAH3678193.1"/>
    <property type="molecule type" value="Genomic_DNA"/>
</dbReference>
<evidence type="ECO:0000256" key="5">
    <source>
        <dbReference type="ARBA" id="ARBA00022989"/>
    </source>
</evidence>
<keyword evidence="5 12" id="KW-1133">Transmembrane helix</keyword>
<keyword evidence="14" id="KW-1185">Reference proteome</keyword>
<comment type="cofactor">
    <cofactor evidence="12">
        <name>pyruvate</name>
        <dbReference type="ChEBI" id="CHEBI:15361"/>
    </cofactor>
    <text evidence="12">Binds 1 pyruvoyl group covalently per subunit.</text>
</comment>
<dbReference type="InterPro" id="IPR003817">
    <property type="entry name" value="PS_Dcarbxylase"/>
</dbReference>
<evidence type="ECO:0000256" key="2">
    <source>
        <dbReference type="ARBA" id="ARBA00022516"/>
    </source>
</evidence>
<reference evidence="13" key="2">
    <citation type="submission" date="2021-01" db="EMBL/GenBank/DDBJ databases">
        <authorList>
            <person name="Schikora-Tamarit M.A."/>
        </authorList>
    </citation>
    <scope>NUCLEOTIDE SEQUENCE</scope>
    <source>
        <strain evidence="13">CBS6341</strain>
    </source>
</reference>
<dbReference type="HAMAP" id="MF_03208">
    <property type="entry name" value="PS_decarb_PSD_B_type1_euk"/>
    <property type="match status" value="1"/>
</dbReference>
<dbReference type="OrthoDB" id="4330at2759"/>
<comment type="pathway">
    <text evidence="12">Phospholipid metabolism; phosphatidylethanolamine biosynthesis; phosphatidylethanolamine from CDP-diacylglycerol: step 2/2.</text>
</comment>
<comment type="PTM">
    <text evidence="12">Is synthesized initially as an inactive proenzyme. Formation of the active enzyme involves a self-maturation process in which the active site pyruvoyl group is generated from an internal serine residue via an autocatalytic post-translational modification. Two non-identical subunits are generated from the proenzyme in this reaction, and the pyruvate is formed at the N-terminus of the alpha chain, which is derived from the carboxyl end of the proenzyme. The autoendoproteolytic cleavage occurs by a canonical serine protease mechanism, in which the side chain hydroxyl group of the serine supplies its oxygen atom to form the C-terminus of the beta chain, while the remainder of the serine residue undergoes an oxidative deamination to produce ammonia and the pyruvoyl prosthetic group on the alpha chain. During this reaction, the Ser that is part of the protease active site of the proenzyme becomes the pyruvoyl prosthetic group, which constitutes an essential element of the active site of the mature decarboxylase.</text>
</comment>
<comment type="subunit">
    <text evidence="12">Heterodimer of a large membrane-associated beta subunit and a small pyruvoyl-containing alpha subunit.</text>
</comment>
<sequence length="584" mass="66026">MVTTTTTITSATSITSSNAAAGAVRATASAVAKVGLVRPFMKAAKDSAIKFSTNHIGKRFLQTSINQSSKKNNNNHQGTRNSLYYNTYYYGSQLKNGIKDKIPPHIRKFSQSYQNRLNNGSSTSNDIPKSNRQLLKYIALISAGIIFYTVTVKIYQQSYEEDQRGNKNKNKNTFDDFNEKNVKPSTTWGVFCYSTLPLNAMSRLWGQVNSIVLPIWLREPGYRFYGYMFGVNFDEINESNISNFKNLSEFFYRDLKPDARKIDQLADIVCPSDGKVLQLGVIHDGNIEQVKGMTYSIDEFLGNATNHKLAAPSHSVDFNHTDPDDVLKRHEEFAQLNSISYTLDDILGGEGKNVSHLKKIIYKEEGDRGSSKPESFQVSKVVQDLTKVPKIPNQDKELFFAVIYLAPGDYHRYHSATNWVVTLRRHFIGELFSVAPYFQRTLNKLFVLNERVALLGYWKYGFFSMIPVGATNVGSIKVNFDKDLTTNTKYESPHYQLQQQQQQQDQDQEDQLRRVKKNTCYEATYSNASKVLGGFPVTKGEEIGGFMLGSTVVLVFEAPKEFKFNIVKGQKVKMGEKLGSVESN</sequence>
<evidence type="ECO:0000256" key="8">
    <source>
        <dbReference type="ARBA" id="ARBA00023209"/>
    </source>
</evidence>
<dbReference type="Pfam" id="PF02666">
    <property type="entry name" value="PS_Dcarbxylase"/>
    <property type="match status" value="2"/>
</dbReference>
<evidence type="ECO:0000256" key="11">
    <source>
        <dbReference type="ARBA" id="ARBA00023317"/>
    </source>
</evidence>
<comment type="pathway">
    <text evidence="1">Lipid metabolism.</text>
</comment>
<keyword evidence="7 12" id="KW-0472">Membrane</keyword>
<keyword evidence="6 12" id="KW-0443">Lipid metabolism</keyword>
<organism evidence="13 14">
    <name type="scientific">Wickerhamomyces mucosus</name>
    <dbReference type="NCBI Taxonomy" id="1378264"/>
    <lineage>
        <taxon>Eukaryota</taxon>
        <taxon>Fungi</taxon>
        <taxon>Dikarya</taxon>
        <taxon>Ascomycota</taxon>
        <taxon>Saccharomycotina</taxon>
        <taxon>Saccharomycetes</taxon>
        <taxon>Phaffomycetales</taxon>
        <taxon>Wickerhamomycetaceae</taxon>
        <taxon>Wickerhamomyces</taxon>
    </lineage>
</organism>
<evidence type="ECO:0000256" key="7">
    <source>
        <dbReference type="ARBA" id="ARBA00023136"/>
    </source>
</evidence>
<keyword evidence="2 12" id="KW-0444">Lipid biosynthesis</keyword>
<keyword evidence="9 12" id="KW-0456">Lyase</keyword>
<keyword evidence="12" id="KW-0865">Zymogen</keyword>
<comment type="caution">
    <text evidence="13">The sequence shown here is derived from an EMBL/GenBank/DDBJ whole genome shotgun (WGS) entry which is preliminary data.</text>
</comment>
<feature type="active site" description="Charge relay system; for autoendoproteolytic cleavage activity" evidence="12">
    <location>
        <position position="550"/>
    </location>
</feature>
<dbReference type="InterPro" id="IPR033177">
    <property type="entry name" value="PSD-B"/>
</dbReference>
<feature type="modified residue" description="Pyruvic acid (Ser); by autocatalysis" evidence="12">
    <location>
        <position position="550"/>
    </location>
</feature>
<dbReference type="GO" id="GO:0004609">
    <property type="term" value="F:phosphatidylserine decarboxylase activity"/>
    <property type="evidence" value="ECO:0007669"/>
    <property type="project" value="UniProtKB-UniRule"/>
</dbReference>
<dbReference type="Proteomes" id="UP000769528">
    <property type="component" value="Unassembled WGS sequence"/>
</dbReference>
<evidence type="ECO:0000256" key="9">
    <source>
        <dbReference type="ARBA" id="ARBA00023239"/>
    </source>
</evidence>
<dbReference type="AlphaFoldDB" id="A0A9P8PTM0"/>
<feature type="site" description="Cleavage (non-hydrolytic); by autocatalysis" evidence="12">
    <location>
        <begin position="549"/>
        <end position="550"/>
    </location>
</feature>
<keyword evidence="11 12" id="KW-0670">Pyruvate</keyword>
<proteinExistence type="inferred from homology"/>